<dbReference type="SUPFAM" id="SSF48371">
    <property type="entry name" value="ARM repeat"/>
    <property type="match status" value="2"/>
</dbReference>
<organism evidence="6 7">
    <name type="scientific">Lophiotrema nucula</name>
    <dbReference type="NCBI Taxonomy" id="690887"/>
    <lineage>
        <taxon>Eukaryota</taxon>
        <taxon>Fungi</taxon>
        <taxon>Dikarya</taxon>
        <taxon>Ascomycota</taxon>
        <taxon>Pezizomycotina</taxon>
        <taxon>Dothideomycetes</taxon>
        <taxon>Pleosporomycetidae</taxon>
        <taxon>Pleosporales</taxon>
        <taxon>Lophiotremataceae</taxon>
        <taxon>Lophiotrema</taxon>
    </lineage>
</organism>
<accession>A0A6A5YIM2</accession>
<evidence type="ECO:0000259" key="3">
    <source>
        <dbReference type="Pfam" id="PF10350"/>
    </source>
</evidence>
<name>A0A6A5YIM2_9PLEO</name>
<dbReference type="EMBL" id="ML977358">
    <property type="protein sequence ID" value="KAF2106936.1"/>
    <property type="molecule type" value="Genomic_DNA"/>
</dbReference>
<evidence type="ECO:0000256" key="2">
    <source>
        <dbReference type="ARBA" id="ARBA00022694"/>
    </source>
</evidence>
<evidence type="ECO:0000313" key="7">
    <source>
        <dbReference type="Proteomes" id="UP000799770"/>
    </source>
</evidence>
<protein>
    <submittedName>
        <fullName evidence="6">HEAT repeat protein-like protein</fullName>
    </submittedName>
</protein>
<dbReference type="GO" id="GO:0005829">
    <property type="term" value="C:cytosol"/>
    <property type="evidence" value="ECO:0007669"/>
    <property type="project" value="TreeGrafter"/>
</dbReference>
<dbReference type="Pfam" id="PF10350">
    <property type="entry name" value="DUF2428"/>
    <property type="match status" value="1"/>
</dbReference>
<dbReference type="Pfam" id="PF26523">
    <property type="entry name" value="Trm732_C"/>
    <property type="match status" value="1"/>
</dbReference>
<dbReference type="OrthoDB" id="73997at2759"/>
<feature type="domain" description="tRNA (32-2'-O)-methyltransferase regulator THADA-like C-terminal TPR repeats region" evidence="5">
    <location>
        <begin position="941"/>
        <end position="1098"/>
    </location>
</feature>
<sequence length="1676" mass="186079">MAYTLVLPTGTIPEKTLRDVSQNLLKFLPDFAGKEEAQVLKSIRDVLVPLLDTSDVADLSPSHRAAATNALCAVIEHCQQSGVIAARCAILDEVIWFRLLDIYLQRSDNAKGKSMRQLLLLLTGLLQKESSLQTTTLRERAISTFIDIIYLRQDRLKVKPALQGLSHFLQKGVVSIPGLLQHFQRYSSGRDESTIKDIFNTLLGWVVHHDTALSAGHMIKNFLSQLRQCGHMLASEKEPLTWPFWMEPVVETLHSWPDRIQEFKTHVFPHCFLPNLTEYFRFLSYLHFDVHVVTRSKLPNSLLQSSEAQSILSSTGEFRVLLAAIETGKQLGIIKDVDYRNGESLVITDDAICLPDSIFGEWLSHPDPEVRVAGLFLSVYSTAGTKPITSATFKSLKHNIVHLHTDIDANFRKDVLNHTQRLFDRLRGSTAALARPGNKNNMSSGQRQDIGNFLSRSKRSDPASATDQLLLGSLSFMRWYVQFLNRELRPTASYQRRATALRCLTILLKSGIDPSVPHQHLSKSAQGQLQWSHKLQVVTPKLIRLLLDLVLDAFDDVRGASASLLTLCLESLSEAEKDRAVLELVDFIRRAESMMLSSGRADQADGVARAVALLFTQCSKGSSNEETLQLGEIQKQIDLSTYLTSQLDETLLVVRKDMADAVNGRPVHGIFAALRYIVDSDIFYTDIISLSNDELHQWRELHGRMSTAIDTLWSCIRDVLCADAPEGHVPEELEEEQSLDTKEILSYSWRGLKEASVLLRSIVSKAPIGTSDTSILTPADFEKMGKQCFTQLVELRHRGAFSTVAQTFAAFCRRCFLVDDPALRALPEKWYEEALRSIQDKATAITRRSAGIPALVSGVLAAEPQPGGKMFARAMKDLIAEASLTAVSSNIEESRLPQVHALNCIKEIFTSSKLSAVSEAYIGEGLNLAARNLNSSIWPIRNCSLMLFKALIERLLGSDEAQDWTERERAKTSRFSYENYPSLVGILTDLLDPNGALKKSMTTIVDSSSPMDLHGAEGVFPALQILRQATPPESHRLEIMSSVSYLLGSPHWHLRDMAARTLVSLKRPEECFNGALGCLSDLDTTQNMSHGLLLSLKYALRKLLRPGHSIPAERFDTMLFAMLDAVPKVNRSDTSPFVYSAFLDIVNICGLSIFPREANPESTLQAWCNLSSSLRLPEAITNNSGMSDSLLETSSKQGFFIDHLIVRPRIMNYRADILSMADLPDVLLRLAREDPDTCSTILDTLADTIPKMIIESPTVLKHKLAYQILQGILSTADEEVRSKAQLVLADVLLDEQLRVFFFNCVSIEELANALELFETQCLESSPSNMQGALRLLGSFLDFTFAIRTRIPGNRTTGPALSVFAKFARYIRLLRMVIIDTNPFDARLSAVQSLLTLQTIFTAPTVTEPTRTTLLGLAIVLYDLLNDDDDEIRDRAATATHTLLSSQSQNQNPSASVSVSNLKPTVPLLMTRRLAAFLVTHFQSSPQLSKIAMNRLGGGLEIPGDISVFAREFGDVLSEAMVEDTSLFVKERQNLFKDDTLDVLFWTKILSSLPPPSSSTKLSRSPVEALQVWTSDALAALTQTAHHRSDRALGWTSKLEVFTLIMRLLCLAEVLLSWNVAGSAEIVMGLDEFAVAGAQSGIHPVLLERVERLVKKSVVERLRGVKGGLDGVVKALG</sequence>
<evidence type="ECO:0000259" key="4">
    <source>
        <dbReference type="Pfam" id="PF25150"/>
    </source>
</evidence>
<feature type="domain" description="tRNA (32-2'-O)-methyltransferase regulator THADA-like TPR repeats region" evidence="4">
    <location>
        <begin position="303"/>
        <end position="558"/>
    </location>
</feature>
<dbReference type="GO" id="GO:0030488">
    <property type="term" value="P:tRNA methylation"/>
    <property type="evidence" value="ECO:0007669"/>
    <property type="project" value="TreeGrafter"/>
</dbReference>
<reference evidence="6" key="1">
    <citation type="journal article" date="2020" name="Stud. Mycol.">
        <title>101 Dothideomycetes genomes: a test case for predicting lifestyles and emergence of pathogens.</title>
        <authorList>
            <person name="Haridas S."/>
            <person name="Albert R."/>
            <person name="Binder M."/>
            <person name="Bloem J."/>
            <person name="Labutti K."/>
            <person name="Salamov A."/>
            <person name="Andreopoulos B."/>
            <person name="Baker S."/>
            <person name="Barry K."/>
            <person name="Bills G."/>
            <person name="Bluhm B."/>
            <person name="Cannon C."/>
            <person name="Castanera R."/>
            <person name="Culley D."/>
            <person name="Daum C."/>
            <person name="Ezra D."/>
            <person name="Gonzalez J."/>
            <person name="Henrissat B."/>
            <person name="Kuo A."/>
            <person name="Liang C."/>
            <person name="Lipzen A."/>
            <person name="Lutzoni F."/>
            <person name="Magnuson J."/>
            <person name="Mondo S."/>
            <person name="Nolan M."/>
            <person name="Ohm R."/>
            <person name="Pangilinan J."/>
            <person name="Park H.-J."/>
            <person name="Ramirez L."/>
            <person name="Alfaro M."/>
            <person name="Sun H."/>
            <person name="Tritt A."/>
            <person name="Yoshinaga Y."/>
            <person name="Zwiers L.-H."/>
            <person name="Turgeon B."/>
            <person name="Goodwin S."/>
            <person name="Spatafora J."/>
            <person name="Crous P."/>
            <person name="Grigoriev I."/>
        </authorList>
    </citation>
    <scope>NUCLEOTIDE SEQUENCE</scope>
    <source>
        <strain evidence="6">CBS 627.86</strain>
    </source>
</reference>
<dbReference type="PANTHER" id="PTHR14387:SF0">
    <property type="entry name" value="DUF2428 DOMAIN-CONTAINING PROTEIN"/>
    <property type="match status" value="1"/>
</dbReference>
<dbReference type="Proteomes" id="UP000799770">
    <property type="component" value="Unassembled WGS sequence"/>
</dbReference>
<dbReference type="PANTHER" id="PTHR14387">
    <property type="entry name" value="THADA/DEATH RECEPTOR INTERACTING PROTEIN"/>
    <property type="match status" value="1"/>
</dbReference>
<proteinExistence type="inferred from homology"/>
<dbReference type="InterPro" id="IPR051954">
    <property type="entry name" value="tRNA_methyltransferase_THADA"/>
</dbReference>
<evidence type="ECO:0000313" key="6">
    <source>
        <dbReference type="EMBL" id="KAF2106936.1"/>
    </source>
</evidence>
<evidence type="ECO:0000256" key="1">
    <source>
        <dbReference type="ARBA" id="ARBA00010409"/>
    </source>
</evidence>
<keyword evidence="2" id="KW-0819">tRNA processing</keyword>
<evidence type="ECO:0000259" key="5">
    <source>
        <dbReference type="Pfam" id="PF25151"/>
    </source>
</evidence>
<gene>
    <name evidence="6" type="ORF">BDV96DRAFT_654269</name>
</gene>
<dbReference type="Pfam" id="PF25150">
    <property type="entry name" value="TPR_Trm732"/>
    <property type="match status" value="1"/>
</dbReference>
<dbReference type="Pfam" id="PF25151">
    <property type="entry name" value="TPR_Trm732_C"/>
    <property type="match status" value="1"/>
</dbReference>
<dbReference type="InterPro" id="IPR056842">
    <property type="entry name" value="THADA-like_TPR_C"/>
</dbReference>
<dbReference type="InterPro" id="IPR019442">
    <property type="entry name" value="THADA/TRM732_DUF2428"/>
</dbReference>
<keyword evidence="7" id="KW-1185">Reference proteome</keyword>
<comment type="similarity">
    <text evidence="1">Belongs to the THADA family.</text>
</comment>
<feature type="domain" description="DUF2428" evidence="3">
    <location>
        <begin position="701"/>
        <end position="938"/>
    </location>
</feature>
<dbReference type="InterPro" id="IPR056843">
    <property type="entry name" value="THADA-like_TPR"/>
</dbReference>
<dbReference type="InterPro" id="IPR016024">
    <property type="entry name" value="ARM-type_fold"/>
</dbReference>